<keyword evidence="7" id="KW-0443">Lipid metabolism</keyword>
<feature type="transmembrane region" description="Helical" evidence="13">
    <location>
        <begin position="128"/>
        <end position="149"/>
    </location>
</feature>
<evidence type="ECO:0000256" key="2">
    <source>
        <dbReference type="ARBA" id="ARBA00010441"/>
    </source>
</evidence>
<keyword evidence="5 13" id="KW-0812">Transmembrane</keyword>
<comment type="similarity">
    <text evidence="2 11">Belongs to the CDP-alcohol phosphatidyltransferase class-I family.</text>
</comment>
<evidence type="ECO:0000256" key="8">
    <source>
        <dbReference type="ARBA" id="ARBA00023136"/>
    </source>
</evidence>
<dbReference type="AlphaFoldDB" id="A0A9D5K7J4"/>
<feature type="transmembrane region" description="Helical" evidence="13">
    <location>
        <begin position="161"/>
        <end position="182"/>
    </location>
</feature>
<feature type="region of interest" description="Disordered" evidence="12">
    <location>
        <begin position="1"/>
        <end position="24"/>
    </location>
</feature>
<dbReference type="PANTHER" id="PTHR14269:SF11">
    <property type="entry name" value="CDP-DIACYLGLYCEROL--GLYCEROL-3-PHOSPHATE 3-PHOSPHATIDYLTRANSFERASE"/>
    <property type="match status" value="1"/>
</dbReference>
<feature type="transmembrane region" description="Helical" evidence="13">
    <location>
        <begin position="47"/>
        <end position="64"/>
    </location>
</feature>
<comment type="caution">
    <text evidence="14">The sequence shown here is derived from an EMBL/GenBank/DDBJ whole genome shotgun (WGS) entry which is preliminary data.</text>
</comment>
<evidence type="ECO:0000256" key="7">
    <source>
        <dbReference type="ARBA" id="ARBA00023098"/>
    </source>
</evidence>
<dbReference type="GO" id="GO:0016020">
    <property type="term" value="C:membrane"/>
    <property type="evidence" value="ECO:0007669"/>
    <property type="project" value="UniProtKB-SubCell"/>
</dbReference>
<evidence type="ECO:0000313" key="14">
    <source>
        <dbReference type="EMBL" id="MBD3363783.1"/>
    </source>
</evidence>
<dbReference type="GO" id="GO:0016780">
    <property type="term" value="F:phosphotransferase activity, for other substituted phosphate groups"/>
    <property type="evidence" value="ECO:0007669"/>
    <property type="project" value="InterPro"/>
</dbReference>
<gene>
    <name evidence="14" type="ORF">GF359_01060</name>
</gene>
<keyword evidence="3" id="KW-0444">Lipid biosynthesis</keyword>
<keyword evidence="6 13" id="KW-1133">Transmembrane helix</keyword>
<evidence type="ECO:0000256" key="10">
    <source>
        <dbReference type="ARBA" id="ARBA00023264"/>
    </source>
</evidence>
<evidence type="ECO:0000256" key="6">
    <source>
        <dbReference type="ARBA" id="ARBA00022989"/>
    </source>
</evidence>
<dbReference type="GO" id="GO:0046474">
    <property type="term" value="P:glycerophospholipid biosynthetic process"/>
    <property type="evidence" value="ECO:0007669"/>
    <property type="project" value="TreeGrafter"/>
</dbReference>
<dbReference type="PROSITE" id="PS00379">
    <property type="entry name" value="CDP_ALCOHOL_P_TRANSF"/>
    <property type="match status" value="1"/>
</dbReference>
<proteinExistence type="inferred from homology"/>
<sequence>MTRNAQTSLPHSPESEDKPNKTTETDACQISPVEQEKNWRFLTVPNLLSILRLLLLTPTAWAILHKPPLNWLAFGLFVLSSATDALDGWIARRFNQKSEWGKILDPIADKLTLNVLAMIMALQERIPLFLALAVLGRDVIILAGGLFLLAKKTFVIQSNWAGKVTGVAFFAMLCAGLLNVRWLLDSFLVPVVTCLVLITLVTYSHSFLISLKERKQKVK</sequence>
<dbReference type="Proteomes" id="UP000630660">
    <property type="component" value="Unassembled WGS sequence"/>
</dbReference>
<feature type="compositionally biased region" description="Basic and acidic residues" evidence="12">
    <location>
        <begin position="13"/>
        <end position="24"/>
    </location>
</feature>
<evidence type="ECO:0008006" key="16">
    <source>
        <dbReference type="Google" id="ProtNLM"/>
    </source>
</evidence>
<dbReference type="InterPro" id="IPR048254">
    <property type="entry name" value="CDP_ALCOHOL_P_TRANSF_CS"/>
</dbReference>
<keyword evidence="10" id="KW-1208">Phospholipid metabolism</keyword>
<evidence type="ECO:0000256" key="1">
    <source>
        <dbReference type="ARBA" id="ARBA00004141"/>
    </source>
</evidence>
<comment type="subcellular location">
    <subcellularLocation>
        <location evidence="1">Membrane</location>
        <topology evidence="1">Multi-pass membrane protein</topology>
    </subcellularLocation>
</comment>
<protein>
    <recommendedName>
        <fullName evidence="16">CDP-alcohol phosphatidyltransferase family protein</fullName>
    </recommendedName>
</protein>
<evidence type="ECO:0000313" key="15">
    <source>
        <dbReference type="Proteomes" id="UP000630660"/>
    </source>
</evidence>
<feature type="compositionally biased region" description="Polar residues" evidence="12">
    <location>
        <begin position="1"/>
        <end position="10"/>
    </location>
</feature>
<dbReference type="Pfam" id="PF01066">
    <property type="entry name" value="CDP-OH_P_transf"/>
    <property type="match status" value="1"/>
</dbReference>
<keyword evidence="9" id="KW-0594">Phospholipid biosynthesis</keyword>
<evidence type="ECO:0000256" key="13">
    <source>
        <dbReference type="SAM" id="Phobius"/>
    </source>
</evidence>
<feature type="transmembrane region" description="Helical" evidence="13">
    <location>
        <begin position="188"/>
        <end position="211"/>
    </location>
</feature>
<keyword evidence="8 13" id="KW-0472">Membrane</keyword>
<keyword evidence="4 11" id="KW-0808">Transferase</keyword>
<evidence type="ECO:0000256" key="5">
    <source>
        <dbReference type="ARBA" id="ARBA00022692"/>
    </source>
</evidence>
<organism evidence="14 15">
    <name type="scientific">candidate division WOR-3 bacterium</name>
    <dbReference type="NCBI Taxonomy" id="2052148"/>
    <lineage>
        <taxon>Bacteria</taxon>
        <taxon>Bacteria division WOR-3</taxon>
    </lineage>
</organism>
<evidence type="ECO:0000256" key="4">
    <source>
        <dbReference type="ARBA" id="ARBA00022679"/>
    </source>
</evidence>
<dbReference type="PANTHER" id="PTHR14269">
    <property type="entry name" value="CDP-DIACYLGLYCEROL--GLYCEROL-3-PHOSPHATE 3-PHOSPHATIDYLTRANSFERASE-RELATED"/>
    <property type="match status" value="1"/>
</dbReference>
<dbReference type="InterPro" id="IPR050324">
    <property type="entry name" value="CDP-alcohol_PTase-I"/>
</dbReference>
<name>A0A9D5K7J4_UNCW3</name>
<dbReference type="Gene3D" id="1.20.120.1760">
    <property type="match status" value="1"/>
</dbReference>
<evidence type="ECO:0000256" key="11">
    <source>
        <dbReference type="RuleBase" id="RU003750"/>
    </source>
</evidence>
<dbReference type="InterPro" id="IPR000462">
    <property type="entry name" value="CDP-OH_P_trans"/>
</dbReference>
<dbReference type="EMBL" id="WJKJ01000029">
    <property type="protein sequence ID" value="MBD3363783.1"/>
    <property type="molecule type" value="Genomic_DNA"/>
</dbReference>
<evidence type="ECO:0000256" key="9">
    <source>
        <dbReference type="ARBA" id="ARBA00023209"/>
    </source>
</evidence>
<evidence type="ECO:0000256" key="3">
    <source>
        <dbReference type="ARBA" id="ARBA00022516"/>
    </source>
</evidence>
<accession>A0A9D5K7J4</accession>
<dbReference type="InterPro" id="IPR043130">
    <property type="entry name" value="CDP-OH_PTrfase_TM_dom"/>
</dbReference>
<evidence type="ECO:0000256" key="12">
    <source>
        <dbReference type="SAM" id="MobiDB-lite"/>
    </source>
</evidence>
<reference evidence="14" key="1">
    <citation type="submission" date="2019-11" db="EMBL/GenBank/DDBJ databases">
        <title>Microbial mats filling the niche in hypersaline microbial mats.</title>
        <authorList>
            <person name="Wong H.L."/>
            <person name="Macleod F.I."/>
            <person name="White R.A. III"/>
            <person name="Burns B.P."/>
        </authorList>
    </citation>
    <scope>NUCLEOTIDE SEQUENCE</scope>
    <source>
        <strain evidence="14">Bin_327</strain>
    </source>
</reference>